<proteinExistence type="predicted"/>
<evidence type="ECO:0000313" key="2">
    <source>
        <dbReference type="EMBL" id="EGG42497.1"/>
    </source>
</evidence>
<evidence type="ECO:0000256" key="1">
    <source>
        <dbReference type="SAM" id="MobiDB-lite"/>
    </source>
</evidence>
<feature type="compositionally biased region" description="Basic residues" evidence="1">
    <location>
        <begin position="105"/>
        <end position="119"/>
    </location>
</feature>
<accession>F3KJM0</accession>
<reference evidence="2" key="1">
    <citation type="journal article" date="2011" name="PLoS ONE">
        <title>Genome of a low-salinity ammonia-oxidizing archaeon determined by single-cell and metagenomic analysis.</title>
        <authorList>
            <person name="Blainey P.C."/>
            <person name="Mosier A.C."/>
            <person name="Potanina A."/>
            <person name="Francis C.A."/>
            <person name="Quake S.R."/>
        </authorList>
    </citation>
    <scope>NUCLEOTIDE SEQUENCE [LARGE SCALE GENOMIC DNA]</scope>
    <source>
        <strain evidence="2">SFB1</strain>
    </source>
</reference>
<comment type="caution">
    <text evidence="2">The sequence shown here is derived from an EMBL/GenBank/DDBJ whole genome shotgun (WGS) entry which is preliminary data.</text>
</comment>
<name>F3KJM0_9ARCH</name>
<dbReference type="HOGENOM" id="CLU_170790_0_0_2"/>
<dbReference type="AlphaFoldDB" id="F3KJM0"/>
<protein>
    <submittedName>
        <fullName evidence="2">Uncharacterized protein</fullName>
    </submittedName>
</protein>
<feature type="region of interest" description="Disordered" evidence="1">
    <location>
        <begin position="97"/>
        <end position="119"/>
    </location>
</feature>
<dbReference type="EMBL" id="AEGP01000029">
    <property type="protein sequence ID" value="EGG42497.1"/>
    <property type="molecule type" value="Genomic_DNA"/>
</dbReference>
<gene>
    <name evidence="2" type="ORF">Nlim_0678</name>
</gene>
<dbReference type="Proteomes" id="UP000004348">
    <property type="component" value="Chromosome"/>
</dbReference>
<sequence length="119" mass="13496">MSELGLGEVINDLRKKIYDIKLELDQIGGPVQDMPELITSANLLRSNEHLTKVSEKQSELISAYEQYSNSLEDITKTIFGIQNDLKNLLKEQSKLISDGKSKVSMQKKKKISKRKSSKK</sequence>
<organism evidence="2">
    <name type="scientific">Candidatus Nitrosarchaeum limnium SFB1</name>
    <dbReference type="NCBI Taxonomy" id="886738"/>
    <lineage>
        <taxon>Archaea</taxon>
        <taxon>Nitrososphaerota</taxon>
        <taxon>Nitrososphaeria</taxon>
        <taxon>Nitrosopumilales</taxon>
        <taxon>Nitrosopumilaceae</taxon>
        <taxon>Nitrosarchaeum</taxon>
    </lineage>
</organism>